<dbReference type="PANTHER" id="PTHR36966">
    <property type="entry name" value="REP-ASSOCIATED TYROSINE TRANSPOSASE"/>
    <property type="match status" value="1"/>
</dbReference>
<dbReference type="EMBL" id="CP002961">
    <property type="protein sequence ID" value="AFK02952.1"/>
    <property type="molecule type" value="Genomic_DNA"/>
</dbReference>
<reference evidence="2 3" key="1">
    <citation type="submission" date="2011-07" db="EMBL/GenBank/DDBJ databases">
        <title>The complete genome of chromosome of Emticicia oligotrophica DSM 17448.</title>
        <authorList>
            <consortium name="US DOE Joint Genome Institute (JGI-PGF)"/>
            <person name="Lucas S."/>
            <person name="Han J."/>
            <person name="Lapidus A."/>
            <person name="Bruce D."/>
            <person name="Goodwin L."/>
            <person name="Pitluck S."/>
            <person name="Peters L."/>
            <person name="Kyrpides N."/>
            <person name="Mavromatis K."/>
            <person name="Ivanova N."/>
            <person name="Ovchinnikova G."/>
            <person name="Teshima H."/>
            <person name="Detter J.C."/>
            <person name="Tapia R."/>
            <person name="Han C."/>
            <person name="Land M."/>
            <person name="Hauser L."/>
            <person name="Markowitz V."/>
            <person name="Cheng J.-F."/>
            <person name="Hugenholtz P."/>
            <person name="Woyke T."/>
            <person name="Wu D."/>
            <person name="Tindall B."/>
            <person name="Pomrenke H."/>
            <person name="Brambilla E."/>
            <person name="Klenk H.-P."/>
            <person name="Eisen J.A."/>
        </authorList>
    </citation>
    <scope>NUCLEOTIDE SEQUENCE [LARGE SCALE GENOMIC DNA]</scope>
    <source>
        <strain evidence="2 3">DSM 17448</strain>
    </source>
</reference>
<dbReference type="Gene3D" id="3.30.70.1290">
    <property type="entry name" value="Transposase IS200-like"/>
    <property type="match status" value="1"/>
</dbReference>
<dbReference type="InterPro" id="IPR036515">
    <property type="entry name" value="Transposase_17_sf"/>
</dbReference>
<gene>
    <name evidence="2" type="ordered locus">Emtol_1810</name>
</gene>
<evidence type="ECO:0000259" key="1">
    <source>
        <dbReference type="SMART" id="SM01321"/>
    </source>
</evidence>
<sequence length="223" mass="26588">MTGCKPVLQQNMDEFHERHLPHFQPLGGLFFVTFNLYGCIPKEIYQQWEHEFQVEKEKIMLFSKSKNEDLERLNKIAFAKKDKFLDTYSGGKHFLKSETLAKIVADALHFWDGKRFELFAYCIMSNHVHVVLRLFNDTEISTPPYLQEIMHSIKRFSARECNKLLGETGKFWQDESYDRLIRNDEELHKILVYVLNNPVKAGLCQQMKDWKWSYIKDVYNHIM</sequence>
<dbReference type="NCBIfam" id="NF047646">
    <property type="entry name" value="REP_Tyr_transpos"/>
    <property type="match status" value="1"/>
</dbReference>
<dbReference type="SUPFAM" id="SSF143422">
    <property type="entry name" value="Transposase IS200-like"/>
    <property type="match status" value="1"/>
</dbReference>
<evidence type="ECO:0000313" key="3">
    <source>
        <dbReference type="Proteomes" id="UP000002875"/>
    </source>
</evidence>
<dbReference type="InterPro" id="IPR002686">
    <property type="entry name" value="Transposase_17"/>
</dbReference>
<dbReference type="Proteomes" id="UP000002875">
    <property type="component" value="Chromosome"/>
</dbReference>
<keyword evidence="3" id="KW-1185">Reference proteome</keyword>
<accession>A0ABM5N0K4</accession>
<dbReference type="PANTHER" id="PTHR36966:SF1">
    <property type="entry name" value="REP-ASSOCIATED TYROSINE TRANSPOSASE"/>
    <property type="match status" value="1"/>
</dbReference>
<dbReference type="InterPro" id="IPR052715">
    <property type="entry name" value="RAYT_transposase"/>
</dbReference>
<dbReference type="SMART" id="SM01321">
    <property type="entry name" value="Y1_Tnp"/>
    <property type="match status" value="1"/>
</dbReference>
<evidence type="ECO:0000313" key="2">
    <source>
        <dbReference type="EMBL" id="AFK02952.1"/>
    </source>
</evidence>
<name>A0ABM5N0K4_EMTOG</name>
<proteinExistence type="predicted"/>
<dbReference type="Pfam" id="PF01797">
    <property type="entry name" value="Y1_Tnp"/>
    <property type="match status" value="1"/>
</dbReference>
<protein>
    <recommendedName>
        <fullName evidence="1">Transposase IS200-like domain-containing protein</fullName>
    </recommendedName>
</protein>
<feature type="domain" description="Transposase IS200-like" evidence="1">
    <location>
        <begin position="87"/>
        <end position="197"/>
    </location>
</feature>
<organism evidence="2 3">
    <name type="scientific">Emticicia oligotrophica (strain DSM 17448 / CIP 109782 / MTCC 6937 / GPTSA100-15)</name>
    <dbReference type="NCBI Taxonomy" id="929562"/>
    <lineage>
        <taxon>Bacteria</taxon>
        <taxon>Pseudomonadati</taxon>
        <taxon>Bacteroidota</taxon>
        <taxon>Cytophagia</taxon>
        <taxon>Cytophagales</taxon>
        <taxon>Leadbetterellaceae</taxon>
        <taxon>Emticicia</taxon>
    </lineage>
</organism>